<feature type="transmembrane region" description="Helical" evidence="1">
    <location>
        <begin position="45"/>
        <end position="63"/>
    </location>
</feature>
<feature type="transmembrane region" description="Helical" evidence="1">
    <location>
        <begin position="132"/>
        <end position="151"/>
    </location>
</feature>
<proteinExistence type="predicted"/>
<dbReference type="PANTHER" id="PTHR45727:SF2">
    <property type="entry name" value="NPC INTRACELLULAR CHOLESTEROL TRANSPORTER 1"/>
    <property type="match status" value="1"/>
</dbReference>
<gene>
    <name evidence="2" type="ORF">DIATSA_LOCUS13808</name>
</gene>
<dbReference type="Gene3D" id="1.20.1640.10">
    <property type="entry name" value="Multidrug efflux transporter AcrB transmembrane domain"/>
    <property type="match status" value="1"/>
</dbReference>
<accession>A0A9N9RH47</accession>
<dbReference type="GO" id="GO:0015918">
    <property type="term" value="P:sterol transport"/>
    <property type="evidence" value="ECO:0007669"/>
    <property type="project" value="TreeGrafter"/>
</dbReference>
<reference evidence="2" key="2">
    <citation type="submission" date="2022-10" db="EMBL/GenBank/DDBJ databases">
        <authorList>
            <consortium name="ENA_rothamsted_submissions"/>
            <consortium name="culmorum"/>
            <person name="King R."/>
        </authorList>
    </citation>
    <scope>NUCLEOTIDE SEQUENCE</scope>
</reference>
<dbReference type="OrthoDB" id="6510177at2759"/>
<dbReference type="EMBL" id="OU893340">
    <property type="protein sequence ID" value="CAG9796638.1"/>
    <property type="molecule type" value="Genomic_DNA"/>
</dbReference>
<keyword evidence="1" id="KW-1133">Transmembrane helix</keyword>
<dbReference type="GO" id="GO:0016020">
    <property type="term" value="C:membrane"/>
    <property type="evidence" value="ECO:0007669"/>
    <property type="project" value="TreeGrafter"/>
</dbReference>
<name>A0A9N9RH47_9NEOP</name>
<evidence type="ECO:0000256" key="1">
    <source>
        <dbReference type="SAM" id="Phobius"/>
    </source>
</evidence>
<feature type="transmembrane region" description="Helical" evidence="1">
    <location>
        <begin position="75"/>
        <end position="92"/>
    </location>
</feature>
<evidence type="ECO:0000313" key="3">
    <source>
        <dbReference type="Proteomes" id="UP001153714"/>
    </source>
</evidence>
<keyword evidence="1" id="KW-0812">Transmembrane</keyword>
<reference evidence="2" key="1">
    <citation type="submission" date="2021-12" db="EMBL/GenBank/DDBJ databases">
        <authorList>
            <person name="King R."/>
        </authorList>
    </citation>
    <scope>NUCLEOTIDE SEQUENCE</scope>
</reference>
<dbReference type="GO" id="GO:0032934">
    <property type="term" value="F:sterol binding"/>
    <property type="evidence" value="ECO:0007669"/>
    <property type="project" value="TreeGrafter"/>
</dbReference>
<feature type="transmembrane region" description="Helical" evidence="1">
    <location>
        <begin position="20"/>
        <end position="40"/>
    </location>
</feature>
<organism evidence="2 3">
    <name type="scientific">Diatraea saccharalis</name>
    <name type="common">sugarcane borer</name>
    <dbReference type="NCBI Taxonomy" id="40085"/>
    <lineage>
        <taxon>Eukaryota</taxon>
        <taxon>Metazoa</taxon>
        <taxon>Ecdysozoa</taxon>
        <taxon>Arthropoda</taxon>
        <taxon>Hexapoda</taxon>
        <taxon>Insecta</taxon>
        <taxon>Pterygota</taxon>
        <taxon>Neoptera</taxon>
        <taxon>Endopterygota</taxon>
        <taxon>Lepidoptera</taxon>
        <taxon>Glossata</taxon>
        <taxon>Ditrysia</taxon>
        <taxon>Pyraloidea</taxon>
        <taxon>Crambidae</taxon>
        <taxon>Crambinae</taxon>
        <taxon>Diatraea</taxon>
    </lineage>
</organism>
<keyword evidence="1" id="KW-0472">Membrane</keyword>
<dbReference type="AlphaFoldDB" id="A0A9N9RH47"/>
<evidence type="ECO:0000313" key="2">
    <source>
        <dbReference type="EMBL" id="CAG9796638.1"/>
    </source>
</evidence>
<dbReference type="Proteomes" id="UP001153714">
    <property type="component" value="Chromosome 9"/>
</dbReference>
<dbReference type="SUPFAM" id="SSF82866">
    <property type="entry name" value="Multidrug efflux transporter AcrB transmembrane domain"/>
    <property type="match status" value="1"/>
</dbReference>
<feature type="transmembrane region" description="Helical" evidence="1">
    <location>
        <begin position="104"/>
        <end position="126"/>
    </location>
</feature>
<keyword evidence="3" id="KW-1185">Reference proteome</keyword>
<sequence length="157" mass="18033">MFYVFYEQYLTIWADTFKSIGYYLIAALVFNLLPPGFNFLTTFAVMFKTIMIVLNIMGVMYIWNIPLNAVSCVNLIVSIGIGVEFGSHLAYASATSQEPPNERVFTNIPVIVLAFSYSQVIEVFFFRMFFSLVIFGLLYGIIFFSVFLSYLNDLFMK</sequence>
<protein>
    <submittedName>
        <fullName evidence="2">Uncharacterized protein</fullName>
    </submittedName>
</protein>
<dbReference type="PANTHER" id="PTHR45727">
    <property type="entry name" value="NPC INTRACELLULAR CHOLESTEROL TRANSPORTER 1"/>
    <property type="match status" value="1"/>
</dbReference>